<feature type="region of interest" description="Disordered" evidence="1">
    <location>
        <begin position="229"/>
        <end position="254"/>
    </location>
</feature>
<dbReference type="AlphaFoldDB" id="A0A9P0CE58"/>
<feature type="compositionally biased region" description="Acidic residues" evidence="1">
    <location>
        <begin position="1"/>
        <end position="10"/>
    </location>
</feature>
<organism evidence="2 3">
    <name type="scientific">Psylliodes chrysocephalus</name>
    <dbReference type="NCBI Taxonomy" id="3402493"/>
    <lineage>
        <taxon>Eukaryota</taxon>
        <taxon>Metazoa</taxon>
        <taxon>Ecdysozoa</taxon>
        <taxon>Arthropoda</taxon>
        <taxon>Hexapoda</taxon>
        <taxon>Insecta</taxon>
        <taxon>Pterygota</taxon>
        <taxon>Neoptera</taxon>
        <taxon>Endopterygota</taxon>
        <taxon>Coleoptera</taxon>
        <taxon>Polyphaga</taxon>
        <taxon>Cucujiformia</taxon>
        <taxon>Chrysomeloidea</taxon>
        <taxon>Chrysomelidae</taxon>
        <taxon>Galerucinae</taxon>
        <taxon>Alticini</taxon>
        <taxon>Psylliodes</taxon>
    </lineage>
</organism>
<feature type="region of interest" description="Disordered" evidence="1">
    <location>
        <begin position="1"/>
        <end position="36"/>
    </location>
</feature>
<proteinExistence type="predicted"/>
<keyword evidence="3" id="KW-1185">Reference proteome</keyword>
<dbReference type="Proteomes" id="UP001153636">
    <property type="component" value="Chromosome 1"/>
</dbReference>
<protein>
    <submittedName>
        <fullName evidence="2">Uncharacterized protein</fullName>
    </submittedName>
</protein>
<evidence type="ECO:0000313" key="2">
    <source>
        <dbReference type="EMBL" id="CAH1099631.1"/>
    </source>
</evidence>
<accession>A0A9P0CE58</accession>
<gene>
    <name evidence="2" type="ORF">PSYICH_LOCUS510</name>
</gene>
<dbReference type="EMBL" id="OV651813">
    <property type="protein sequence ID" value="CAH1099631.1"/>
    <property type="molecule type" value="Genomic_DNA"/>
</dbReference>
<name>A0A9P0CE58_9CUCU</name>
<evidence type="ECO:0000256" key="1">
    <source>
        <dbReference type="SAM" id="MobiDB-lite"/>
    </source>
</evidence>
<sequence length="254" mass="29478">MRDLYEDDPFGDSGSEYVLSNPSGSESESERDEGTINATVKTRKPIRNEQMWPKNIMKAKRIKGEEYRNFKGYSLISRKKIRKKDTIINPQEYLDLFSESGSVQVLGVNWKVYDWQEQVKAHVRATSLLPFKINSCKRVMITKNTKGNVIVQGEPFYKHLIGTAQGICKKRKTFYDINPDEMSTGHRKIKPEKIKNVDELLTDHFGSTWKEEAENLGLQYYRDVLSDENRGNEKAEEVQEELLCDPQEDKNKFV</sequence>
<reference evidence="2" key="1">
    <citation type="submission" date="2022-01" db="EMBL/GenBank/DDBJ databases">
        <authorList>
            <person name="King R."/>
        </authorList>
    </citation>
    <scope>NUCLEOTIDE SEQUENCE</scope>
</reference>
<evidence type="ECO:0000313" key="3">
    <source>
        <dbReference type="Proteomes" id="UP001153636"/>
    </source>
</evidence>
<dbReference type="OrthoDB" id="6783933at2759"/>